<reference evidence="5 6" key="1">
    <citation type="submission" date="2019-08" db="EMBL/GenBank/DDBJ databases">
        <title>Phlebobacter frassis gen. nov. sp. nov., a new member of family Sphingobacteriaceae isolated from sand fly rearing media.</title>
        <authorList>
            <person name="Kakumanu M.L."/>
            <person name="Marayati B.F."/>
            <person name="Wada-Katsumata A."/>
            <person name="Wasserberg G."/>
            <person name="Schal C."/>
            <person name="Apperson C.S."/>
            <person name="Ponnusamy L."/>
        </authorList>
    </citation>
    <scope>NUCLEOTIDE SEQUENCE [LARGE SCALE GENOMIC DNA]</scope>
    <source>
        <strain evidence="5 6">SSI9</strain>
    </source>
</reference>
<dbReference type="EMBL" id="VTAV01000007">
    <property type="protein sequence ID" value="TYR35775.1"/>
    <property type="molecule type" value="Genomic_DNA"/>
</dbReference>
<dbReference type="SUPFAM" id="SSF53649">
    <property type="entry name" value="Alkaline phosphatase-like"/>
    <property type="match status" value="1"/>
</dbReference>
<name>A0A5D4H8P9_9SPHI</name>
<dbReference type="InterPro" id="IPR017850">
    <property type="entry name" value="Alkaline_phosphatase_core_sf"/>
</dbReference>
<dbReference type="InterPro" id="IPR032506">
    <property type="entry name" value="SGSH_C"/>
</dbReference>
<evidence type="ECO:0000313" key="5">
    <source>
        <dbReference type="EMBL" id="TYR35775.1"/>
    </source>
</evidence>
<dbReference type="PANTHER" id="PTHR43108">
    <property type="entry name" value="N-ACETYLGLUCOSAMINE-6-SULFATASE FAMILY MEMBER"/>
    <property type="match status" value="1"/>
</dbReference>
<dbReference type="PANTHER" id="PTHR43108:SF6">
    <property type="entry name" value="N-SULPHOGLUCOSAMINE SULPHOHYDROLASE"/>
    <property type="match status" value="1"/>
</dbReference>
<gene>
    <name evidence="5" type="ORF">FXV77_11880</name>
</gene>
<evidence type="ECO:0000256" key="3">
    <source>
        <dbReference type="SAM" id="Coils"/>
    </source>
</evidence>
<feature type="coiled-coil region" evidence="3">
    <location>
        <begin position="476"/>
        <end position="503"/>
    </location>
</feature>
<comment type="caution">
    <text evidence="5">The sequence shown here is derived from an EMBL/GenBank/DDBJ whole genome shotgun (WGS) entry which is preliminary data.</text>
</comment>
<sequence length="511" mass="60033">MIRKKRIFFLTCSLWCLGILWGFAQKKPNIVIIISDDHSYQTIGAYGGIGHTPNIDKIARNGATFHKAYVNNSICGPARAALLTGKYSHKNGFKDNGTSDFDFGQNLFVKELQKTGYKTAWVGKIHLGHQLQGFDYFDILDDQGHYFNPDFISAKGKTRVEGYVSDIVTDKAVTWLDDISREEPFCLVIGHKATHRTWMPHPQDFGKYDQDHFPLPSTFWDRYEGREAAQLQEMSIEKDMRMGYDLKMFESTEEMFKDGNFKRMNATQKKQYLDYYRPIYEELKKRNLSVKELAEWKYRRYMIDYLNTAASMDRNIGRVLDYLHDNKLEDNTMVIYLSDQGFYMGEHGWFDKRFMYEESFRTPLIISMPGVTPVNAQVNAQVINVDIAPTLLELAGIDVPEDMQGESFLDVLRHPNHSHRKTLYYHYYENGEHAVSPHFGVSDGRYKLIRFYKRVDAWELYDLKKDPQEMENLYSKKRYRKIVDKMKKKLEREIEKFDDQEAKEIFQHAET</sequence>
<dbReference type="Pfam" id="PF01663">
    <property type="entry name" value="Phosphodiest"/>
    <property type="match status" value="1"/>
</dbReference>
<comment type="similarity">
    <text evidence="1">Belongs to the sulfatase family.</text>
</comment>
<organism evidence="5 6">
    <name type="scientific">Sphingobacterium phlebotomi</name>
    <dbReference type="NCBI Taxonomy" id="2605433"/>
    <lineage>
        <taxon>Bacteria</taxon>
        <taxon>Pseudomonadati</taxon>
        <taxon>Bacteroidota</taxon>
        <taxon>Sphingobacteriia</taxon>
        <taxon>Sphingobacteriales</taxon>
        <taxon>Sphingobacteriaceae</taxon>
        <taxon>Sphingobacterium</taxon>
    </lineage>
</organism>
<keyword evidence="2" id="KW-0378">Hydrolase</keyword>
<dbReference type="Gene3D" id="3.40.720.10">
    <property type="entry name" value="Alkaline Phosphatase, subunit A"/>
    <property type="match status" value="1"/>
</dbReference>
<dbReference type="InterPro" id="IPR024607">
    <property type="entry name" value="Sulfatase_CS"/>
</dbReference>
<evidence type="ECO:0000256" key="2">
    <source>
        <dbReference type="ARBA" id="ARBA00022801"/>
    </source>
</evidence>
<dbReference type="AlphaFoldDB" id="A0A5D4H8P9"/>
<dbReference type="GO" id="GO:0016787">
    <property type="term" value="F:hydrolase activity"/>
    <property type="evidence" value="ECO:0007669"/>
    <property type="project" value="UniProtKB-KW"/>
</dbReference>
<evidence type="ECO:0000259" key="4">
    <source>
        <dbReference type="Pfam" id="PF16347"/>
    </source>
</evidence>
<feature type="domain" description="N-sulphoglucosamine sulphohydrolase C-terminal" evidence="4">
    <location>
        <begin position="345"/>
        <end position="494"/>
    </location>
</feature>
<accession>A0A5D4H8P9</accession>
<keyword evidence="6" id="KW-1185">Reference proteome</keyword>
<keyword evidence="3" id="KW-0175">Coiled coil</keyword>
<proteinExistence type="inferred from homology"/>
<evidence type="ECO:0000256" key="1">
    <source>
        <dbReference type="ARBA" id="ARBA00008779"/>
    </source>
</evidence>
<evidence type="ECO:0000313" key="6">
    <source>
        <dbReference type="Proteomes" id="UP000322362"/>
    </source>
</evidence>
<protein>
    <submittedName>
        <fullName evidence="5">Sulfatase</fullName>
    </submittedName>
</protein>
<dbReference type="CDD" id="cd16031">
    <property type="entry name" value="G6S_like"/>
    <property type="match status" value="1"/>
</dbReference>
<dbReference type="PROSITE" id="PS00523">
    <property type="entry name" value="SULFATASE_1"/>
    <property type="match status" value="1"/>
</dbReference>
<dbReference type="Proteomes" id="UP000322362">
    <property type="component" value="Unassembled WGS sequence"/>
</dbReference>
<dbReference type="InterPro" id="IPR002591">
    <property type="entry name" value="Phosphodiest/P_Trfase"/>
</dbReference>
<dbReference type="Pfam" id="PF16347">
    <property type="entry name" value="SGSH_C"/>
    <property type="match status" value="1"/>
</dbReference>